<protein>
    <recommendedName>
        <fullName evidence="1">RNase H type-1 domain-containing protein</fullName>
    </recommendedName>
</protein>
<feature type="domain" description="RNase H type-1" evidence="1">
    <location>
        <begin position="16"/>
        <end position="53"/>
    </location>
</feature>
<comment type="caution">
    <text evidence="2">The sequence shown here is derived from an EMBL/GenBank/DDBJ whole genome shotgun (WGS) entry which is preliminary data.</text>
</comment>
<dbReference type="Pfam" id="PF13456">
    <property type="entry name" value="RVT_3"/>
    <property type="match status" value="1"/>
</dbReference>
<dbReference type="GO" id="GO:0004523">
    <property type="term" value="F:RNA-DNA hybrid ribonuclease activity"/>
    <property type="evidence" value="ECO:0007669"/>
    <property type="project" value="InterPro"/>
</dbReference>
<evidence type="ECO:0000313" key="3">
    <source>
        <dbReference type="Proteomes" id="UP000237347"/>
    </source>
</evidence>
<dbReference type="InterPro" id="IPR002156">
    <property type="entry name" value="RNaseH_domain"/>
</dbReference>
<evidence type="ECO:0000313" key="2">
    <source>
        <dbReference type="EMBL" id="KAK7849197.1"/>
    </source>
</evidence>
<dbReference type="AlphaFoldDB" id="A0AAW0LC25"/>
<sequence length="66" mass="7326">MGQVMVFLSQKNYSPFHNHCIEVEAMAARRALELALETGFDRVILEGDTQILILGIALIHCHTSAT</sequence>
<evidence type="ECO:0000259" key="1">
    <source>
        <dbReference type="Pfam" id="PF13456"/>
    </source>
</evidence>
<dbReference type="GO" id="GO:0003676">
    <property type="term" value="F:nucleic acid binding"/>
    <property type="evidence" value="ECO:0007669"/>
    <property type="project" value="InterPro"/>
</dbReference>
<accession>A0AAW0LC25</accession>
<name>A0AAW0LC25_QUESU</name>
<keyword evidence="3" id="KW-1185">Reference proteome</keyword>
<dbReference type="Proteomes" id="UP000237347">
    <property type="component" value="Unassembled WGS sequence"/>
</dbReference>
<dbReference type="EMBL" id="PKMF04000117">
    <property type="protein sequence ID" value="KAK7849197.1"/>
    <property type="molecule type" value="Genomic_DNA"/>
</dbReference>
<proteinExistence type="predicted"/>
<reference evidence="2 3" key="1">
    <citation type="journal article" date="2018" name="Sci. Data">
        <title>The draft genome sequence of cork oak.</title>
        <authorList>
            <person name="Ramos A.M."/>
            <person name="Usie A."/>
            <person name="Barbosa P."/>
            <person name="Barros P.M."/>
            <person name="Capote T."/>
            <person name="Chaves I."/>
            <person name="Simoes F."/>
            <person name="Abreu I."/>
            <person name="Carrasquinho I."/>
            <person name="Faro C."/>
            <person name="Guimaraes J.B."/>
            <person name="Mendonca D."/>
            <person name="Nobrega F."/>
            <person name="Rodrigues L."/>
            <person name="Saibo N.J.M."/>
            <person name="Varela M.C."/>
            <person name="Egas C."/>
            <person name="Matos J."/>
            <person name="Miguel C.M."/>
            <person name="Oliveira M.M."/>
            <person name="Ricardo C.P."/>
            <person name="Goncalves S."/>
        </authorList>
    </citation>
    <scope>NUCLEOTIDE SEQUENCE [LARGE SCALE GENOMIC DNA]</scope>
    <source>
        <strain evidence="3">cv. HL8</strain>
    </source>
</reference>
<organism evidence="2 3">
    <name type="scientific">Quercus suber</name>
    <name type="common">Cork oak</name>
    <dbReference type="NCBI Taxonomy" id="58331"/>
    <lineage>
        <taxon>Eukaryota</taxon>
        <taxon>Viridiplantae</taxon>
        <taxon>Streptophyta</taxon>
        <taxon>Embryophyta</taxon>
        <taxon>Tracheophyta</taxon>
        <taxon>Spermatophyta</taxon>
        <taxon>Magnoliopsida</taxon>
        <taxon>eudicotyledons</taxon>
        <taxon>Gunneridae</taxon>
        <taxon>Pentapetalae</taxon>
        <taxon>rosids</taxon>
        <taxon>fabids</taxon>
        <taxon>Fagales</taxon>
        <taxon>Fagaceae</taxon>
        <taxon>Quercus</taxon>
    </lineage>
</organism>
<gene>
    <name evidence="2" type="ORF">CFP56_003420</name>
</gene>